<name>A0ABY3PBI5_9STAP</name>
<keyword evidence="3" id="KW-1185">Reference proteome</keyword>
<dbReference type="EMBL" id="CP086654">
    <property type="protein sequence ID" value="UEX89680.1"/>
    <property type="molecule type" value="Genomic_DNA"/>
</dbReference>
<keyword evidence="1" id="KW-1133">Transmembrane helix</keyword>
<dbReference type="Pfam" id="PF11166">
    <property type="entry name" value="DUF2951"/>
    <property type="match status" value="1"/>
</dbReference>
<dbReference type="Proteomes" id="UP001197626">
    <property type="component" value="Chromosome"/>
</dbReference>
<accession>A0ABY3PBI5</accession>
<protein>
    <submittedName>
        <fullName evidence="2">DUF2951 domain-containing protein</fullName>
    </submittedName>
</protein>
<reference evidence="2 3" key="1">
    <citation type="journal article" date="2022" name="Pathogens">
        <title>Staphylococcus ratti sp. nov. Isolated from a Lab Rat.</title>
        <authorList>
            <person name="Kovarovic V."/>
            <person name="Sedlacek I."/>
            <person name="Petras P."/>
            <person name="Kralova S."/>
            <person name="Maslanova I."/>
            <person name="Svec P."/>
            <person name="Neumann-Schaal M."/>
            <person name="Botka T."/>
            <person name="Gelbicova T."/>
            <person name="Stankova E."/>
            <person name="Doskar J."/>
            <person name="Pantucek R."/>
        </authorList>
    </citation>
    <scope>NUCLEOTIDE SEQUENCE [LARGE SCALE GENOMIC DNA]</scope>
    <source>
        <strain evidence="2 3">CCM 9025</strain>
    </source>
</reference>
<gene>
    <name evidence="2" type="ORF">LN051_08915</name>
</gene>
<dbReference type="RefSeq" id="WP_229292185.1">
    <property type="nucleotide sequence ID" value="NZ_CP086654.1"/>
</dbReference>
<evidence type="ECO:0000256" key="1">
    <source>
        <dbReference type="SAM" id="Phobius"/>
    </source>
</evidence>
<sequence>MFGFYKNKEHEFRIRRLEENDKTVFNKLDRIEISLKTQEKVGEKLDWTLEEMRRDREEEHRTKEKNAKNIREIKMWVLGLIGTILSTIVIAVLRMLMGI</sequence>
<feature type="transmembrane region" description="Helical" evidence="1">
    <location>
        <begin position="75"/>
        <end position="97"/>
    </location>
</feature>
<dbReference type="InterPro" id="IPR021337">
    <property type="entry name" value="DUF2951"/>
</dbReference>
<evidence type="ECO:0000313" key="3">
    <source>
        <dbReference type="Proteomes" id="UP001197626"/>
    </source>
</evidence>
<proteinExistence type="predicted"/>
<keyword evidence="1" id="KW-0812">Transmembrane</keyword>
<keyword evidence="1" id="KW-0472">Membrane</keyword>
<evidence type="ECO:0000313" key="2">
    <source>
        <dbReference type="EMBL" id="UEX89680.1"/>
    </source>
</evidence>
<organism evidence="2 3">
    <name type="scientific">Staphylococcus ratti</name>
    <dbReference type="NCBI Taxonomy" id="2892440"/>
    <lineage>
        <taxon>Bacteria</taxon>
        <taxon>Bacillati</taxon>
        <taxon>Bacillota</taxon>
        <taxon>Bacilli</taxon>
        <taxon>Bacillales</taxon>
        <taxon>Staphylococcaceae</taxon>
        <taxon>Staphylococcus</taxon>
    </lineage>
</organism>